<dbReference type="SMART" id="SM00320">
    <property type="entry name" value="WD40"/>
    <property type="match status" value="4"/>
</dbReference>
<organism evidence="5 6">
    <name type="scientific">Caenorhabditis elegans</name>
    <dbReference type="NCBI Taxonomy" id="6239"/>
    <lineage>
        <taxon>Eukaryota</taxon>
        <taxon>Metazoa</taxon>
        <taxon>Ecdysozoa</taxon>
        <taxon>Nematoda</taxon>
        <taxon>Chromadorea</taxon>
        <taxon>Rhabditida</taxon>
        <taxon>Rhabditina</taxon>
        <taxon>Rhabditomorpha</taxon>
        <taxon>Rhabditoidea</taxon>
        <taxon>Rhabditidae</taxon>
        <taxon>Peloderinae</taxon>
        <taxon>Caenorhabditis</taxon>
    </lineage>
</organism>
<dbReference type="GO" id="GO:0032991">
    <property type="term" value="C:protein-containing complex"/>
    <property type="evidence" value="ECO:0007669"/>
    <property type="project" value="UniProtKB-ARBA"/>
</dbReference>
<evidence type="ECO:0000256" key="2">
    <source>
        <dbReference type="ARBA" id="ARBA00022737"/>
    </source>
</evidence>
<dbReference type="InterPro" id="IPR015943">
    <property type="entry name" value="WD40/YVTN_repeat-like_dom_sf"/>
</dbReference>
<proteinExistence type="evidence at protein level"/>
<feature type="repeat" description="WD" evidence="3">
    <location>
        <begin position="248"/>
        <end position="291"/>
    </location>
</feature>
<gene>
    <name evidence="5" type="ORF">CELE_F02E9.10</name>
    <name evidence="5 7" type="ORF">F02E9.10</name>
</gene>
<feature type="region of interest" description="Disordered" evidence="4">
    <location>
        <begin position="342"/>
        <end position="451"/>
    </location>
</feature>
<dbReference type="InterPro" id="IPR051510">
    <property type="entry name" value="SKI8"/>
</dbReference>
<keyword evidence="6" id="KW-1185">Reference proteome</keyword>
<dbReference type="EMBL" id="BX284601">
    <property type="protein sequence ID" value="CAC42275.1"/>
    <property type="molecule type" value="Genomic_DNA"/>
</dbReference>
<sequence length="451" mass="50789">MDDMMNEEGIPQATIVAKYEKAHNRSVVGIWSFRFCGQIGMLSVSHDCSKLWILQEDSSNNISLDERMVLAKWRTAIQAADISVDGKYMVAVGMNSIVYEVELVNTVKSMAFDFGYLDAVFCAVSPLKTGYVTASYSGHLNEIQHSSNEIIRQEPFPTVKQISCLKYSRDAKYLAIGQLDGAIEMLYSENFKNYHKYEVHSMRIRKIEFLPNEERFLSACDDRLIKLHSLSEFTETDPSRSTKAIRVYSAHDAPVTGLTIDEKSGGTRFASSSASSQIFIWHIEMTTPIMSITNEHTSTISALSFSPTSRHLLSGGDDAMILIYRIPGVGENTPVHVAYYPPVEQPSDITEPESSSQLAEVPSASPYDEHDQQENEPPSDYTQEGGHEYYRSHEEYDAAQYQEYNPYAEPRTPPREDDEEIGNYVYNSTTEHQQNNESASPPAHEQYDPSA</sequence>
<dbReference type="Bgee" id="WBGene00008533">
    <property type="expression patterns" value="Expressed in germ line (C elegans) and 4 other cell types or tissues"/>
</dbReference>
<keyword evidence="1 3" id="KW-0853">WD repeat</keyword>
<dbReference type="InterPro" id="IPR036322">
    <property type="entry name" value="WD40_repeat_dom_sf"/>
</dbReference>
<name>Q95QM9_CAEEL</name>
<feature type="compositionally biased region" description="Polar residues" evidence="4">
    <location>
        <begin position="425"/>
        <end position="439"/>
    </location>
</feature>
<dbReference type="AlphaFoldDB" id="Q95QM9"/>
<evidence type="ECO:0000313" key="7">
    <source>
        <dbReference type="WormBase" id="F02E9.10a"/>
    </source>
</evidence>
<dbReference type="PROSITE" id="PS50082">
    <property type="entry name" value="WD_REPEATS_2"/>
    <property type="match status" value="2"/>
</dbReference>
<keyword evidence="2" id="KW-0677">Repeat</keyword>
<evidence type="ECO:0007829" key="8">
    <source>
        <dbReference type="PeptideAtlas" id="Q95QM9"/>
    </source>
</evidence>
<accession>Q95QM9</accession>
<dbReference type="UCSC" id="F02E9.10c.1">
    <property type="organism name" value="c. elegans"/>
</dbReference>
<dbReference type="SMR" id="Q95QM9"/>
<protein>
    <submittedName>
        <fullName evidence="5">WD_REPEATS_REGION domain-containing protein</fullName>
    </submittedName>
</protein>
<feature type="compositionally biased region" description="Basic and acidic residues" evidence="4">
    <location>
        <begin position="385"/>
        <end position="396"/>
    </location>
</feature>
<dbReference type="Proteomes" id="UP000001940">
    <property type="component" value="Chromosome I"/>
</dbReference>
<dbReference type="PROSITE" id="PS50294">
    <property type="entry name" value="WD_REPEATS_REGION"/>
    <property type="match status" value="1"/>
</dbReference>
<evidence type="ECO:0000313" key="6">
    <source>
        <dbReference type="Proteomes" id="UP000001940"/>
    </source>
</evidence>
<reference evidence="5 6" key="1">
    <citation type="journal article" date="1998" name="Science">
        <title>Genome sequence of the nematode C. elegans: a platform for investigating biology.</title>
        <authorList>
            <consortium name="The C. elegans sequencing consortium"/>
            <person name="Sulson J.E."/>
            <person name="Waterston R."/>
        </authorList>
    </citation>
    <scope>NUCLEOTIDE SEQUENCE [LARGE SCALE GENOMIC DNA]</scope>
    <source>
        <strain evidence="5 6">Bristol N2</strain>
    </source>
</reference>
<dbReference type="PANTHER" id="PTHR44090">
    <property type="entry name" value="WD REPEAT-CONTAINING PROTEIN 61"/>
    <property type="match status" value="1"/>
</dbReference>
<dbReference type="WormBase" id="F02E9.10a">
    <property type="protein sequence ID" value="CE27119"/>
    <property type="gene ID" value="WBGene00008533"/>
</dbReference>
<dbReference type="MEROPS" id="M49.001"/>
<evidence type="ECO:0000313" key="5">
    <source>
        <dbReference type="EMBL" id="CAC42275.1"/>
    </source>
</evidence>
<dbReference type="Pfam" id="PF00400">
    <property type="entry name" value="WD40"/>
    <property type="match status" value="2"/>
</dbReference>
<dbReference type="GeneID" id="172630"/>
<dbReference type="PANTHER" id="PTHR44090:SF1">
    <property type="entry name" value="SUPERKILLER COMPLEX PROTEIN 8"/>
    <property type="match status" value="1"/>
</dbReference>
<evidence type="ECO:0000256" key="3">
    <source>
        <dbReference type="PROSITE-ProRule" id="PRU00221"/>
    </source>
</evidence>
<keyword evidence="8" id="KW-1267">Proteomics identification</keyword>
<dbReference type="ExpressionAtlas" id="Q95QM9">
    <property type="expression patterns" value="baseline and differential"/>
</dbReference>
<dbReference type="KEGG" id="cel:CELE_F02E9.10"/>
<dbReference type="CTD" id="172630"/>
<dbReference type="RefSeq" id="NP_001021083.1">
    <property type="nucleotide sequence ID" value="NM_001025912.3"/>
</dbReference>
<evidence type="ECO:0000256" key="4">
    <source>
        <dbReference type="SAM" id="MobiDB-lite"/>
    </source>
</evidence>
<feature type="repeat" description="WD" evidence="3">
    <location>
        <begin position="293"/>
        <end position="326"/>
    </location>
</feature>
<dbReference type="PeptideAtlas" id="Q95QM9"/>
<dbReference type="AGR" id="WB:WBGene00008533"/>
<evidence type="ECO:0000256" key="1">
    <source>
        <dbReference type="ARBA" id="ARBA00022574"/>
    </source>
</evidence>
<dbReference type="Gene3D" id="2.130.10.10">
    <property type="entry name" value="YVTN repeat-like/Quinoprotein amine dehydrogenase"/>
    <property type="match status" value="1"/>
</dbReference>
<dbReference type="SUPFAM" id="SSF50978">
    <property type="entry name" value="WD40 repeat-like"/>
    <property type="match status" value="1"/>
</dbReference>
<dbReference type="OrthoDB" id="17410at2759"/>
<dbReference type="InterPro" id="IPR001680">
    <property type="entry name" value="WD40_rpt"/>
</dbReference>